<dbReference type="Pfam" id="PF12552">
    <property type="entry name" value="DUF3741"/>
    <property type="match status" value="1"/>
</dbReference>
<dbReference type="InterPro" id="IPR025486">
    <property type="entry name" value="DUF4378"/>
</dbReference>
<organism evidence="4 5">
    <name type="scientific">Dioscorea cayennensis subsp. rotundata</name>
    <name type="common">White Guinea yam</name>
    <name type="synonym">Dioscorea rotundata</name>
    <dbReference type="NCBI Taxonomy" id="55577"/>
    <lineage>
        <taxon>Eukaryota</taxon>
        <taxon>Viridiplantae</taxon>
        <taxon>Streptophyta</taxon>
        <taxon>Embryophyta</taxon>
        <taxon>Tracheophyta</taxon>
        <taxon>Spermatophyta</taxon>
        <taxon>Magnoliopsida</taxon>
        <taxon>Liliopsida</taxon>
        <taxon>Dioscoreales</taxon>
        <taxon>Dioscoreaceae</taxon>
        <taxon>Dioscorea</taxon>
    </lineage>
</organism>
<feature type="domain" description="DUF4378" evidence="3">
    <location>
        <begin position="683"/>
        <end position="821"/>
    </location>
</feature>
<proteinExistence type="predicted"/>
<evidence type="ECO:0000313" key="4">
    <source>
        <dbReference type="Proteomes" id="UP001515500"/>
    </source>
</evidence>
<feature type="compositionally biased region" description="Polar residues" evidence="1">
    <location>
        <begin position="325"/>
        <end position="338"/>
    </location>
</feature>
<feature type="domain" description="DUF3741" evidence="2">
    <location>
        <begin position="248"/>
        <end position="291"/>
    </location>
</feature>
<dbReference type="PANTHER" id="PTHR47212">
    <property type="entry name" value="ADHESIN-LIKE PROTEIN, PUTATIVE (DUF3741)-RELATED"/>
    <property type="match status" value="1"/>
</dbReference>
<evidence type="ECO:0000259" key="2">
    <source>
        <dbReference type="Pfam" id="PF12552"/>
    </source>
</evidence>
<dbReference type="Proteomes" id="UP001515500">
    <property type="component" value="Chromosome 14"/>
</dbReference>
<dbReference type="Pfam" id="PF14309">
    <property type="entry name" value="DUF4378"/>
    <property type="match status" value="1"/>
</dbReference>
<dbReference type="AlphaFoldDB" id="A0AB40CDW0"/>
<dbReference type="InterPro" id="IPR022212">
    <property type="entry name" value="DUF3741"/>
</dbReference>
<reference evidence="5" key="1">
    <citation type="submission" date="2025-08" db="UniProtKB">
        <authorList>
            <consortium name="RefSeq"/>
        </authorList>
    </citation>
    <scope>IDENTIFICATION</scope>
</reference>
<gene>
    <name evidence="5" type="primary">LOC120275484</name>
</gene>
<evidence type="ECO:0000313" key="5">
    <source>
        <dbReference type="RefSeq" id="XP_039138010.1"/>
    </source>
</evidence>
<feature type="compositionally biased region" description="Polar residues" evidence="1">
    <location>
        <begin position="366"/>
        <end position="377"/>
    </location>
</feature>
<keyword evidence="4" id="KW-1185">Reference proteome</keyword>
<dbReference type="GeneID" id="120275484"/>
<accession>A0AB40CDW0</accession>
<name>A0AB40CDW0_DIOCR</name>
<feature type="region of interest" description="Disordered" evidence="1">
    <location>
        <begin position="325"/>
        <end position="353"/>
    </location>
</feature>
<protein>
    <submittedName>
        <fullName evidence="5">Uncharacterized protein LOC120275484 isoform X1</fullName>
    </submittedName>
</protein>
<feature type="region of interest" description="Disordered" evidence="1">
    <location>
        <begin position="366"/>
        <end position="391"/>
    </location>
</feature>
<evidence type="ECO:0000259" key="3">
    <source>
        <dbReference type="Pfam" id="PF14309"/>
    </source>
</evidence>
<dbReference type="PANTHER" id="PTHR47212:SF4">
    <property type="entry name" value="ADHESIN-LIKE PROTEIN, PUTATIVE (DUF3741)-RELATED"/>
    <property type="match status" value="1"/>
</dbReference>
<dbReference type="RefSeq" id="XP_039138010.1">
    <property type="nucleotide sequence ID" value="XM_039282076.1"/>
</dbReference>
<evidence type="ECO:0000256" key="1">
    <source>
        <dbReference type="SAM" id="MobiDB-lite"/>
    </source>
</evidence>
<sequence length="828" mass="94790">MNLIDHQRIQRNFGLLVQFWRKSMAKKSRKRSKKENAGCMWGFISLFDFHRSHAPRRLLSDRTQGSGKHLDNGFSGNKFELLSDAEERQEGFEENEINEDGRIDANMASVKSLMEDEMSKPQAGSTTEVGFERPRTKLGYHTEKNRKKTGKNSKVVTDLLLNDLKDLANLDSHQSRQSNSYEGSFSDSDFASFMVDFYGNTRQVAEKRVNCNPSLESNCLPEHDSELVEKLSVIQKALSDVAEAFLTQKLVEAKRVSEKGSVCQSKQFINALETLNANRELFLKLVQDPNSVLLKHIQDLQNAHAGMLSEFDLCKNDMLGEDVGSSAQSEGSVRQNGHSFFRKKEKPKEIKQQSLNRIIVLRPNSSITQNPSITMTPNSPPRDSRKHREVSERVGSYFSLKEIKRRWKNVIGDNKERRSISMDGVLHKIPYGQKSMEKAVPSKNFSDAKRTSPKPSIVAMRRDKIKGESGSVSMRITDYREPSFYAEAKKHMVEMLNSDDDKKTFQLKKTPKSLGRVLSLPEFSTYKRFSPFQEELSPRGMMHSPKRQTKKENAVTGIQIQSDAEKAVLETDKQDGNTEIVEMINDERKVENNHFDESVELNDAQIKESSKEMPSYLVIHNAETPENLMEKCDRPSPVSVLDQCFSEDIISPHSTSVEYDSQLQLEEHALGTSLDDKEIRDAFIKAVIEKSGLSYDVISSRLLDPSLLDEIEIMYIQLIDDPQLLFDCINEVLVEINQRYFSCSPWMSIVQHEVRPIPKGMKLIQEVCKGVEWHMKLQFPMTLDQLVGKDMDRRDWMDLRLETENTITEVGDNIVEFLMEETILELWT</sequence>